<comment type="caution">
    <text evidence="2">The sequence shown here is derived from an EMBL/GenBank/DDBJ whole genome shotgun (WGS) entry which is preliminary data.</text>
</comment>
<evidence type="ECO:0000313" key="3">
    <source>
        <dbReference type="Proteomes" id="UP000024635"/>
    </source>
</evidence>
<organism evidence="2 3">
    <name type="scientific">Ancylostoma ceylanicum</name>
    <dbReference type="NCBI Taxonomy" id="53326"/>
    <lineage>
        <taxon>Eukaryota</taxon>
        <taxon>Metazoa</taxon>
        <taxon>Ecdysozoa</taxon>
        <taxon>Nematoda</taxon>
        <taxon>Chromadorea</taxon>
        <taxon>Rhabditida</taxon>
        <taxon>Rhabditina</taxon>
        <taxon>Rhabditomorpha</taxon>
        <taxon>Strongyloidea</taxon>
        <taxon>Ancylostomatidae</taxon>
        <taxon>Ancylostomatinae</taxon>
        <taxon>Ancylostoma</taxon>
    </lineage>
</organism>
<dbReference type="AlphaFoldDB" id="A0A016VQF4"/>
<keyword evidence="3" id="KW-1185">Reference proteome</keyword>
<evidence type="ECO:0008006" key="4">
    <source>
        <dbReference type="Google" id="ProtNLM"/>
    </source>
</evidence>
<accession>A0A016VQF4</accession>
<keyword evidence="1" id="KW-0732">Signal</keyword>
<name>A0A016VQF4_9BILA</name>
<dbReference type="Proteomes" id="UP000024635">
    <property type="component" value="Unassembled WGS sequence"/>
</dbReference>
<protein>
    <recommendedName>
        <fullName evidence="4">Secreted protein</fullName>
    </recommendedName>
</protein>
<feature type="signal peptide" evidence="1">
    <location>
        <begin position="1"/>
        <end position="20"/>
    </location>
</feature>
<feature type="chain" id="PRO_5001493815" description="Secreted protein" evidence="1">
    <location>
        <begin position="21"/>
        <end position="70"/>
    </location>
</feature>
<dbReference type="EMBL" id="JARK01001342">
    <property type="protein sequence ID" value="EYC29635.1"/>
    <property type="molecule type" value="Genomic_DNA"/>
</dbReference>
<sequence>MFSLLSSTGILVVTTTQTSAVSDIATQPVARLARGGHTASGQPWCRAAAPLLGCVAARWQCLILQTCGSW</sequence>
<gene>
    <name evidence="2" type="primary">Acey_s0006.g3087</name>
    <name evidence="2" type="ORF">Y032_0006g3087</name>
</gene>
<evidence type="ECO:0000313" key="2">
    <source>
        <dbReference type="EMBL" id="EYC29635.1"/>
    </source>
</evidence>
<evidence type="ECO:0000256" key="1">
    <source>
        <dbReference type="SAM" id="SignalP"/>
    </source>
</evidence>
<reference evidence="3" key="1">
    <citation type="journal article" date="2015" name="Nat. Genet.">
        <title>The genome and transcriptome of the zoonotic hookworm Ancylostoma ceylanicum identify infection-specific gene families.</title>
        <authorList>
            <person name="Schwarz E.M."/>
            <person name="Hu Y."/>
            <person name="Antoshechkin I."/>
            <person name="Miller M.M."/>
            <person name="Sternberg P.W."/>
            <person name="Aroian R.V."/>
        </authorList>
    </citation>
    <scope>NUCLEOTIDE SEQUENCE</scope>
    <source>
        <strain evidence="3">HY135</strain>
    </source>
</reference>
<proteinExistence type="predicted"/>